<organism evidence="9 10">
    <name type="scientific">Oceanospirillum sediminis</name>
    <dbReference type="NCBI Taxonomy" id="2760088"/>
    <lineage>
        <taxon>Bacteria</taxon>
        <taxon>Pseudomonadati</taxon>
        <taxon>Pseudomonadota</taxon>
        <taxon>Gammaproteobacteria</taxon>
        <taxon>Oceanospirillales</taxon>
        <taxon>Oceanospirillaceae</taxon>
        <taxon>Oceanospirillum</taxon>
    </lineage>
</organism>
<feature type="non-terminal residue" evidence="9">
    <location>
        <position position="158"/>
    </location>
</feature>
<evidence type="ECO:0000256" key="6">
    <source>
        <dbReference type="ARBA" id="ARBA00023049"/>
    </source>
</evidence>
<evidence type="ECO:0000256" key="5">
    <source>
        <dbReference type="ARBA" id="ARBA00022833"/>
    </source>
</evidence>
<keyword evidence="10" id="KW-1185">Reference proteome</keyword>
<dbReference type="GO" id="GO:0006508">
    <property type="term" value="P:proteolysis"/>
    <property type="evidence" value="ECO:0007669"/>
    <property type="project" value="UniProtKB-KW"/>
</dbReference>
<dbReference type="SUPFAM" id="SSF53187">
    <property type="entry name" value="Zn-dependent exopeptidases"/>
    <property type="match status" value="1"/>
</dbReference>
<dbReference type="InterPro" id="IPR000834">
    <property type="entry name" value="Peptidase_M14"/>
</dbReference>
<evidence type="ECO:0000256" key="7">
    <source>
        <dbReference type="PROSITE-ProRule" id="PRU01379"/>
    </source>
</evidence>
<evidence type="ECO:0000256" key="3">
    <source>
        <dbReference type="ARBA" id="ARBA00022670"/>
    </source>
</evidence>
<sequence length="158" mass="17588">ASPTGQTTHGNSTGGTTWLGQTVYYVRISDNPDIDEAAEPETLITGMIHAREVNSLMNIMYFMWYILENYDSDPFIKNIVDNQELYFVPIINPDGLRWNEVIAPNGGGLQRKNLRPGVADNGSTSTSNNVRGIDLNRNFNYYWGFDNSGSSPTQSSNT</sequence>
<evidence type="ECO:0000259" key="8">
    <source>
        <dbReference type="PROSITE" id="PS52035"/>
    </source>
</evidence>
<dbReference type="PROSITE" id="PS52035">
    <property type="entry name" value="PEPTIDASE_M14"/>
    <property type="match status" value="1"/>
</dbReference>
<dbReference type="Pfam" id="PF00246">
    <property type="entry name" value="Peptidase_M14"/>
    <property type="match status" value="1"/>
</dbReference>
<evidence type="ECO:0000256" key="1">
    <source>
        <dbReference type="ARBA" id="ARBA00001947"/>
    </source>
</evidence>
<evidence type="ECO:0000313" key="9">
    <source>
        <dbReference type="EMBL" id="MBB1489712.1"/>
    </source>
</evidence>
<dbReference type="PANTHER" id="PTHR11705:SF143">
    <property type="entry name" value="SLL0236 PROTEIN"/>
    <property type="match status" value="1"/>
</dbReference>
<keyword evidence="4" id="KW-0378">Hydrolase</keyword>
<evidence type="ECO:0000256" key="2">
    <source>
        <dbReference type="ARBA" id="ARBA00005988"/>
    </source>
</evidence>
<name>A0A839IXY9_9GAMM</name>
<comment type="caution">
    <text evidence="9">The sequence shown here is derived from an EMBL/GenBank/DDBJ whole genome shotgun (WGS) entry which is preliminary data.</text>
</comment>
<evidence type="ECO:0000313" key="10">
    <source>
        <dbReference type="Proteomes" id="UP000565262"/>
    </source>
</evidence>
<reference evidence="9 10" key="1">
    <citation type="submission" date="2020-08" db="EMBL/GenBank/DDBJ databases">
        <title>Oceanospirillum sp. nov. isolated from marine sediment.</title>
        <authorList>
            <person name="Ji X."/>
        </authorList>
    </citation>
    <scope>NUCLEOTIDE SEQUENCE [LARGE SCALE GENOMIC DNA]</scope>
    <source>
        <strain evidence="9 10">D5</strain>
    </source>
</reference>
<dbReference type="PANTHER" id="PTHR11705">
    <property type="entry name" value="PROTEASE FAMILY M14 CARBOXYPEPTIDASE A,B"/>
    <property type="match status" value="1"/>
</dbReference>
<keyword evidence="6" id="KW-0482">Metalloprotease</keyword>
<dbReference type="Proteomes" id="UP000565262">
    <property type="component" value="Unassembled WGS sequence"/>
</dbReference>
<dbReference type="GO" id="GO:0005615">
    <property type="term" value="C:extracellular space"/>
    <property type="evidence" value="ECO:0007669"/>
    <property type="project" value="TreeGrafter"/>
</dbReference>
<evidence type="ECO:0000256" key="4">
    <source>
        <dbReference type="ARBA" id="ARBA00022801"/>
    </source>
</evidence>
<accession>A0A839IXY9</accession>
<dbReference type="EMBL" id="JACJFM010000123">
    <property type="protein sequence ID" value="MBB1489712.1"/>
    <property type="molecule type" value="Genomic_DNA"/>
</dbReference>
<dbReference type="AlphaFoldDB" id="A0A839IXY9"/>
<protein>
    <recommendedName>
        <fullName evidence="8">Peptidase M14 domain-containing protein</fullName>
    </recommendedName>
</protein>
<proteinExistence type="inferred from homology"/>
<dbReference type="Gene3D" id="3.40.630.10">
    <property type="entry name" value="Zn peptidases"/>
    <property type="match status" value="1"/>
</dbReference>
<gene>
    <name evidence="9" type="ORF">H4O21_24185</name>
</gene>
<comment type="caution">
    <text evidence="7">Lacks conserved residue(s) required for the propagation of feature annotation.</text>
</comment>
<dbReference type="GO" id="GO:0004181">
    <property type="term" value="F:metallocarboxypeptidase activity"/>
    <property type="evidence" value="ECO:0007669"/>
    <property type="project" value="InterPro"/>
</dbReference>
<feature type="non-terminal residue" evidence="9">
    <location>
        <position position="1"/>
    </location>
</feature>
<keyword evidence="3" id="KW-0645">Protease</keyword>
<keyword evidence="5" id="KW-0862">Zinc</keyword>
<dbReference type="GO" id="GO:0008270">
    <property type="term" value="F:zinc ion binding"/>
    <property type="evidence" value="ECO:0007669"/>
    <property type="project" value="InterPro"/>
</dbReference>
<feature type="domain" description="Peptidase M14" evidence="8">
    <location>
        <begin position="1"/>
        <end position="158"/>
    </location>
</feature>
<comment type="similarity">
    <text evidence="2 7">Belongs to the peptidase M14 family.</text>
</comment>
<comment type="cofactor">
    <cofactor evidence="1">
        <name>Zn(2+)</name>
        <dbReference type="ChEBI" id="CHEBI:29105"/>
    </cofactor>
</comment>